<keyword evidence="6" id="KW-0813">Transport</keyword>
<feature type="transmembrane region" description="Helical" evidence="6">
    <location>
        <begin position="105"/>
        <end position="134"/>
    </location>
</feature>
<dbReference type="GO" id="GO:0005886">
    <property type="term" value="C:plasma membrane"/>
    <property type="evidence" value="ECO:0007669"/>
    <property type="project" value="UniProtKB-SubCell"/>
</dbReference>
<feature type="transmembrane region" description="Helical" evidence="6">
    <location>
        <begin position="20"/>
        <end position="41"/>
    </location>
</feature>
<feature type="transmembrane region" description="Helical" evidence="6">
    <location>
        <begin position="53"/>
        <end position="74"/>
    </location>
</feature>
<comment type="subcellular location">
    <subcellularLocation>
        <location evidence="1 6">Cell membrane</location>
        <topology evidence="1 6">Multi-pass membrane protein</topology>
    </subcellularLocation>
</comment>
<dbReference type="GO" id="GO:0055085">
    <property type="term" value="P:transmembrane transport"/>
    <property type="evidence" value="ECO:0007669"/>
    <property type="project" value="UniProtKB-UniRule"/>
</dbReference>
<gene>
    <name evidence="8" type="ORF">BME96_02615</name>
</gene>
<evidence type="ECO:0000256" key="6">
    <source>
        <dbReference type="PIRNR" id="PIRNR018968"/>
    </source>
</evidence>
<dbReference type="PIRSF" id="PIRSF018968">
    <property type="entry name" value="ABC_permease_BceB"/>
    <property type="match status" value="1"/>
</dbReference>
<evidence type="ECO:0000256" key="4">
    <source>
        <dbReference type="ARBA" id="ARBA00022989"/>
    </source>
</evidence>
<reference evidence="8 9" key="1">
    <citation type="submission" date="2016-11" db="EMBL/GenBank/DDBJ databases">
        <title>Complete genome sequencing of Virgibacillus halodenitrificans PDB-F2.</title>
        <authorList>
            <person name="Sun Z."/>
            <person name="Zhou Y."/>
            <person name="Li H."/>
        </authorList>
    </citation>
    <scope>NUCLEOTIDE SEQUENCE [LARGE SCALE GENOMIC DNA]</scope>
    <source>
        <strain evidence="8 9">PDB-F2</strain>
    </source>
</reference>
<dbReference type="AlphaFoldDB" id="A0AAC9NJU3"/>
<dbReference type="Proteomes" id="UP000182945">
    <property type="component" value="Chromosome"/>
</dbReference>
<dbReference type="PANTHER" id="PTHR46795:SF2">
    <property type="entry name" value="ABC TRANSPORTER, PERMEASE PROTEIN"/>
    <property type="match status" value="1"/>
</dbReference>
<organism evidence="8 9">
    <name type="scientific">Virgibacillus halodenitrificans</name>
    <name type="common">Bacillus halodenitrificans</name>
    <dbReference type="NCBI Taxonomy" id="1482"/>
    <lineage>
        <taxon>Bacteria</taxon>
        <taxon>Bacillati</taxon>
        <taxon>Bacillota</taxon>
        <taxon>Bacilli</taxon>
        <taxon>Bacillales</taxon>
        <taxon>Bacillaceae</taxon>
        <taxon>Virgibacillus</taxon>
    </lineage>
</organism>
<feature type="transmembrane region" description="Helical" evidence="6">
    <location>
        <begin position="567"/>
        <end position="591"/>
    </location>
</feature>
<dbReference type="PANTHER" id="PTHR46795">
    <property type="entry name" value="ABC TRANSPORTER PERMEASE-RELATED-RELATED"/>
    <property type="match status" value="1"/>
</dbReference>
<feature type="transmembrane region" description="Helical" evidence="6">
    <location>
        <begin position="283"/>
        <end position="303"/>
    </location>
</feature>
<feature type="transmembrane region" description="Helical" evidence="6">
    <location>
        <begin position="146"/>
        <end position="175"/>
    </location>
</feature>
<keyword evidence="3 6" id="KW-0812">Transmembrane</keyword>
<evidence type="ECO:0000256" key="5">
    <source>
        <dbReference type="ARBA" id="ARBA00023136"/>
    </source>
</evidence>
<name>A0AAC9NJU3_VIRHA</name>
<feature type="domain" description="ABC3 transporter permease C-terminal" evidence="7">
    <location>
        <begin position="59"/>
        <end position="178"/>
    </location>
</feature>
<keyword evidence="2 6" id="KW-1003">Cell membrane</keyword>
<keyword evidence="4 6" id="KW-1133">Transmembrane helix</keyword>
<dbReference type="RefSeq" id="WP_071648202.1">
    <property type="nucleotide sequence ID" value="NZ_CP017962.1"/>
</dbReference>
<protein>
    <submittedName>
        <fullName evidence="8">ABC transporter permease</fullName>
    </submittedName>
</protein>
<feature type="transmembrane region" description="Helical" evidence="6">
    <location>
        <begin position="603"/>
        <end position="621"/>
    </location>
</feature>
<accession>A0AAC9NJU3</accession>
<evidence type="ECO:0000256" key="2">
    <source>
        <dbReference type="ARBA" id="ARBA00022475"/>
    </source>
</evidence>
<evidence type="ECO:0000259" key="7">
    <source>
        <dbReference type="Pfam" id="PF02687"/>
    </source>
</evidence>
<dbReference type="InterPro" id="IPR052536">
    <property type="entry name" value="ABC-4_Integral_Memb_Prot"/>
</dbReference>
<feature type="transmembrane region" description="Helical" evidence="6">
    <location>
        <begin position="196"/>
        <end position="218"/>
    </location>
</feature>
<dbReference type="InterPro" id="IPR003838">
    <property type="entry name" value="ABC3_permease_C"/>
</dbReference>
<evidence type="ECO:0000256" key="3">
    <source>
        <dbReference type="ARBA" id="ARBA00022692"/>
    </source>
</evidence>
<dbReference type="InterPro" id="IPR027022">
    <property type="entry name" value="ABC_permease_BceB-typ"/>
</dbReference>
<sequence length="629" mass="71193">MTFRQFVVNNVLRNKRLYAAYFLSSMFTVLIFFTFAVFAFHPALNGDGINPKAIYGMGVAGGIIYLFSLFFVLYSMSSFLQSRKKEFGLLMLQGMSMRQIRMMVFLENMLIGVLATVVGILLGLLFAKAILLIAENILIIEQALHFYFPLLAILITFVSFLLLFLFISFFVTFFLRSKKLTELIKGSTKPKTEPKASLLLTFIAGLFLLVGYVTALYVKGVFVVYAMLPVIVVVTIGTYLLFTQLSVFIIGRLKKRKQIFWRKTNMLLLSDLSFRMKDNARTFFMVAIISTVAFSAIGTLFGFQTYLTGGVKEANPYTFSYTPNDDDGKSKKPEDVEAIERVLEENKIDASRATAHLKYYDIGRDREVLIASESMYNTFADLLDKKQVQIEEGKAMVVKENFAMISDPSMQVDLIDKPLKLKNGEEVQPTREMNSIVLPEMQAYYVVSNEDYKQLPKPLYETEQIFWKAAPGQEDAVIQAGLTLSEQIPPYKFQAIDASIYTINKSYGPILFIGLFIGIVFFVSAGSFLYFRLYSDLDEDKVKFKSIAKLGLTEKELGKVINRQTGLLFFAPIIVALLHGAVALTALSHLFDYNLVKESSMVLGGFLLIQIVYFILVRFLYIKQIKSAL</sequence>
<feature type="transmembrane region" description="Helical" evidence="6">
    <location>
        <begin position="224"/>
        <end position="253"/>
    </location>
</feature>
<comment type="similarity">
    <text evidence="6">Belongs to the ABC-4 integral membrane protein family.</text>
</comment>
<keyword evidence="5 6" id="KW-0472">Membrane</keyword>
<dbReference type="GeneID" id="71513275"/>
<dbReference type="EMBL" id="CP017962">
    <property type="protein sequence ID" value="APC47140.1"/>
    <property type="molecule type" value="Genomic_DNA"/>
</dbReference>
<dbReference type="Pfam" id="PF02687">
    <property type="entry name" value="FtsX"/>
    <property type="match status" value="1"/>
</dbReference>
<feature type="transmembrane region" description="Helical" evidence="6">
    <location>
        <begin position="510"/>
        <end position="531"/>
    </location>
</feature>
<evidence type="ECO:0000313" key="9">
    <source>
        <dbReference type="Proteomes" id="UP000182945"/>
    </source>
</evidence>
<evidence type="ECO:0000256" key="1">
    <source>
        <dbReference type="ARBA" id="ARBA00004651"/>
    </source>
</evidence>
<proteinExistence type="inferred from homology"/>
<evidence type="ECO:0000313" key="8">
    <source>
        <dbReference type="EMBL" id="APC47140.1"/>
    </source>
</evidence>
<dbReference type="KEGG" id="vhl:BME96_02615"/>